<sequence>MSDDLSGIARAVGPDEDPVHDLEFSFCTLVTNAEQYRAMVGSMRRVGFDDSCAEYLYLDNREGSQGDGYTGLNRLANAARGRLVILCHQDLLAVDGPDRLRAIVAEMDASAPDWAVLGNAGVRGGERFYYLNEKAMVIAGPTRRPPEPVESLDEDLLILRQDARLGFSHDLQGFHFYGTDLVTQARLRGHSAHVVDFRVEHLGAGRIDQTFWDACARFEAKYRRALTPRAVATTCATVHIGGMDARTLRRRARDRELGPDHVGWAHRAKRALRGRLSGHRLTLEGVTFRCPPEVPFATYRALRKGSYKAAERALIGEHLPRDLPVVHLGAELGVLSGLINLGLAPEVPLAVVASGDVALCRENALAGGKGRVEVTAEDTGASFRGGLANALGRIGVDGPYALVCDFGGEALELLGAEPEVLAGCRVLIARFRPEEFYARGKTILDAFGRLEAAGFKPLGSGGDVVAAGR</sequence>
<accession>A0A8J7LSL7</accession>
<gene>
    <name evidence="1" type="ORF">JF290_11540</name>
</gene>
<dbReference type="EMBL" id="JAELVR010000007">
    <property type="protein sequence ID" value="MBJ6372159.1"/>
    <property type="molecule type" value="Genomic_DNA"/>
</dbReference>
<keyword evidence="2" id="KW-1185">Reference proteome</keyword>
<comment type="caution">
    <text evidence="1">The sequence shown here is derived from an EMBL/GenBank/DDBJ whole genome shotgun (WGS) entry which is preliminary data.</text>
</comment>
<evidence type="ECO:0000313" key="1">
    <source>
        <dbReference type="EMBL" id="MBJ6372159.1"/>
    </source>
</evidence>
<dbReference type="Gene3D" id="3.90.550.10">
    <property type="entry name" value="Spore Coat Polysaccharide Biosynthesis Protein SpsA, Chain A"/>
    <property type="match status" value="1"/>
</dbReference>
<name>A0A8J7LSL7_9RHOB</name>
<proteinExistence type="predicted"/>
<reference evidence="1" key="1">
    <citation type="submission" date="2020-12" db="EMBL/GenBank/DDBJ databases">
        <title>Sedimentitalea sp. nov., isolated from sand in Incheon.</title>
        <authorList>
            <person name="Kim W."/>
        </authorList>
    </citation>
    <scope>NUCLEOTIDE SEQUENCE</scope>
    <source>
        <strain evidence="1">CAU 1593</strain>
    </source>
</reference>
<dbReference type="InterPro" id="IPR029044">
    <property type="entry name" value="Nucleotide-diphossugar_trans"/>
</dbReference>
<organism evidence="1 2">
    <name type="scientific">Sedimentitalea arenosa</name>
    <dbReference type="NCBI Taxonomy" id="2798803"/>
    <lineage>
        <taxon>Bacteria</taxon>
        <taxon>Pseudomonadati</taxon>
        <taxon>Pseudomonadota</taxon>
        <taxon>Alphaproteobacteria</taxon>
        <taxon>Rhodobacterales</taxon>
        <taxon>Paracoccaceae</taxon>
        <taxon>Sedimentitalea</taxon>
    </lineage>
</organism>
<dbReference type="Proteomes" id="UP000619079">
    <property type="component" value="Unassembled WGS sequence"/>
</dbReference>
<protein>
    <submittedName>
        <fullName evidence="1">Uncharacterized protein</fullName>
    </submittedName>
</protein>
<dbReference type="AlphaFoldDB" id="A0A8J7LSL7"/>
<evidence type="ECO:0000313" key="2">
    <source>
        <dbReference type="Proteomes" id="UP000619079"/>
    </source>
</evidence>
<dbReference type="RefSeq" id="WP_199025036.1">
    <property type="nucleotide sequence ID" value="NZ_JAELVR010000007.1"/>
</dbReference>